<name>A0A9E6YGU1_9CAUD</name>
<evidence type="ECO:0000313" key="2">
    <source>
        <dbReference type="Proteomes" id="UP001162781"/>
    </source>
</evidence>
<keyword evidence="2" id="KW-1185">Reference proteome</keyword>
<accession>A0A9E6YGU1</accession>
<evidence type="ECO:0000313" key="1">
    <source>
        <dbReference type="EMBL" id="UIU47117.1"/>
    </source>
</evidence>
<proteinExistence type="predicted"/>
<dbReference type="RefSeq" id="YP_010844776.1">
    <property type="nucleotide sequence ID" value="NC_079180.1"/>
</dbReference>
<protein>
    <submittedName>
        <fullName evidence="1">Uncharacterized protein</fullName>
    </submittedName>
</protein>
<sequence length="81" mass="8905">MVVVSIFDKVDHLHFVNKGEDAREAVLSVITENAETLFGSDSATNSVYQAFIKTLSGPVVNEQELISCMNDLDFSLVITQL</sequence>
<organism evidence="1 2">
    <name type="scientific">Escherichia phage SKA49</name>
    <dbReference type="NCBI Taxonomy" id="2910155"/>
    <lineage>
        <taxon>Viruses</taxon>
        <taxon>Duplodnaviria</taxon>
        <taxon>Heunggongvirae</taxon>
        <taxon>Uroviricota</taxon>
        <taxon>Caudoviricetes</taxon>
        <taxon>Chaseviridae</taxon>
        <taxon>Cleopatravirinae</taxon>
        <taxon>Carltongylesvirus</taxon>
        <taxon>Carltongylesvirus SKA49</taxon>
    </lineage>
</organism>
<dbReference type="EMBL" id="OL741059">
    <property type="protein sequence ID" value="UIU47117.1"/>
    <property type="molecule type" value="Genomic_DNA"/>
</dbReference>
<dbReference type="KEGG" id="vg:80831921"/>
<dbReference type="Proteomes" id="UP001162781">
    <property type="component" value="Segment"/>
</dbReference>
<dbReference type="GeneID" id="80831921"/>
<reference evidence="1" key="1">
    <citation type="submission" date="2021-12" db="EMBL/GenBank/DDBJ databases">
        <title>Complete genome analysis of a new phage of genus Carltongylesvirus, Escherichia-Phage-SKA49.</title>
        <authorList>
            <person name="Sattar S."/>
            <person name="Khanum S."/>
            <person name="Altermann E."/>
            <person name="Bailie M."/>
        </authorList>
    </citation>
    <scope>NUCLEOTIDE SEQUENCE</scope>
</reference>